<proteinExistence type="predicted"/>
<dbReference type="EMBL" id="UINC01196040">
    <property type="protein sequence ID" value="SVE12877.1"/>
    <property type="molecule type" value="Genomic_DNA"/>
</dbReference>
<feature type="non-terminal residue" evidence="1">
    <location>
        <position position="1"/>
    </location>
</feature>
<organism evidence="1">
    <name type="scientific">marine metagenome</name>
    <dbReference type="NCBI Taxonomy" id="408172"/>
    <lineage>
        <taxon>unclassified sequences</taxon>
        <taxon>metagenomes</taxon>
        <taxon>ecological metagenomes</taxon>
    </lineage>
</organism>
<evidence type="ECO:0000313" key="1">
    <source>
        <dbReference type="EMBL" id="SVE12877.1"/>
    </source>
</evidence>
<dbReference type="AlphaFoldDB" id="A0A383AYG9"/>
<accession>A0A383AYG9</accession>
<protein>
    <submittedName>
        <fullName evidence="1">Uncharacterized protein</fullName>
    </submittedName>
</protein>
<feature type="non-terminal residue" evidence="1">
    <location>
        <position position="248"/>
    </location>
</feature>
<reference evidence="1" key="1">
    <citation type="submission" date="2018-05" db="EMBL/GenBank/DDBJ databases">
        <authorList>
            <person name="Lanie J.A."/>
            <person name="Ng W.-L."/>
            <person name="Kazmierczak K.M."/>
            <person name="Andrzejewski T.M."/>
            <person name="Davidsen T.M."/>
            <person name="Wayne K.J."/>
            <person name="Tettelin H."/>
            <person name="Glass J.I."/>
            <person name="Rusch D."/>
            <person name="Podicherti R."/>
            <person name="Tsui H.-C.T."/>
            <person name="Winkler M.E."/>
        </authorList>
    </citation>
    <scope>NUCLEOTIDE SEQUENCE</scope>
</reference>
<gene>
    <name evidence="1" type="ORF">METZ01_LOCUS465731</name>
</gene>
<name>A0A383AYG9_9ZZZZ</name>
<sequence>LDANTNNPLAETTFSPTDTPSITVYRLGDVNLSFTPNPELGENYRSNPDLSGQFLDAVLINRNPDCRAYSADANAGNYGSAQISDLSNGTSDGVSRVQIDMVIANNWNADAYNYDNVTVTSDPSEATHCRIISNMIPNHTFGVAITGPGGGGWVRAIDHSDTETTYIPVSPVRLNVASDTPRNPPIYDFDGILLNGVGIAMDSGFCYNPGVTTGPLSLRSNEAGNTSGCGPQNTWFELPAYSIWHHGA</sequence>